<feature type="domain" description="F-box" evidence="1">
    <location>
        <begin position="1"/>
        <end position="49"/>
    </location>
</feature>
<organism evidence="2 3">
    <name type="scientific">Fistulina hepatica ATCC 64428</name>
    <dbReference type="NCBI Taxonomy" id="1128425"/>
    <lineage>
        <taxon>Eukaryota</taxon>
        <taxon>Fungi</taxon>
        <taxon>Dikarya</taxon>
        <taxon>Basidiomycota</taxon>
        <taxon>Agaricomycotina</taxon>
        <taxon>Agaricomycetes</taxon>
        <taxon>Agaricomycetidae</taxon>
        <taxon>Agaricales</taxon>
        <taxon>Fistulinaceae</taxon>
        <taxon>Fistulina</taxon>
    </lineage>
</organism>
<gene>
    <name evidence="2" type="ORF">FISHEDRAFT_56667</name>
</gene>
<evidence type="ECO:0000259" key="1">
    <source>
        <dbReference type="PROSITE" id="PS50181"/>
    </source>
</evidence>
<protein>
    <recommendedName>
        <fullName evidence="1">F-box domain-containing protein</fullName>
    </recommendedName>
</protein>
<dbReference type="EMBL" id="KN881650">
    <property type="protein sequence ID" value="KIY51526.1"/>
    <property type="molecule type" value="Genomic_DNA"/>
</dbReference>
<accession>A0A0D7AJP6</accession>
<dbReference type="InterPro" id="IPR036047">
    <property type="entry name" value="F-box-like_dom_sf"/>
</dbReference>
<evidence type="ECO:0000313" key="3">
    <source>
        <dbReference type="Proteomes" id="UP000054144"/>
    </source>
</evidence>
<sequence length="413" mass="46268">MSISRVPPEVLADILVQSDPLDVARLSQCCRYLHAVVYAPDALYLWRRLYLSYLDDPRSCVSQTGVWVTISDDSAFWRRRLQSIVSARTTLLRLCSVQQPLFDGRQALQTLVDLLAALPPREWHSAAVPRNVHWFMHELAPLLDFHYVPSSTEVQLYARLQLYHGIAGKLAPDHERRMKARAYVYDLRHYQAETRFGPLLPGGAVNWQHLLEAYLVMIANVQDPFSQVHQAFQDVLDPAVVPFSEMQAPPQIARALGDPVDGDWAGVAGVWRVAFSFCDHTELLSLNHGTLESEIAPLDIGVLADSRFMEVYHDVSISFSVTEVYPDPAHPAHPKLHIWGTFVPSSPEFIIGTVELTVDDQVSGQQGDYTWSTEGIQVGAVGCPFGVLGIWTTTLHDVGDPVGPFWMRRLSPP</sequence>
<dbReference type="Proteomes" id="UP000054144">
    <property type="component" value="Unassembled WGS sequence"/>
</dbReference>
<dbReference type="AlphaFoldDB" id="A0A0D7AJP6"/>
<reference evidence="2 3" key="1">
    <citation type="journal article" date="2015" name="Fungal Genet. Biol.">
        <title>Evolution of novel wood decay mechanisms in Agaricales revealed by the genome sequences of Fistulina hepatica and Cylindrobasidium torrendii.</title>
        <authorList>
            <person name="Floudas D."/>
            <person name="Held B.W."/>
            <person name="Riley R."/>
            <person name="Nagy L.G."/>
            <person name="Koehler G."/>
            <person name="Ransdell A.S."/>
            <person name="Younus H."/>
            <person name="Chow J."/>
            <person name="Chiniquy J."/>
            <person name="Lipzen A."/>
            <person name="Tritt A."/>
            <person name="Sun H."/>
            <person name="Haridas S."/>
            <person name="LaButti K."/>
            <person name="Ohm R.A."/>
            <person name="Kues U."/>
            <person name="Blanchette R.A."/>
            <person name="Grigoriev I.V."/>
            <person name="Minto R.E."/>
            <person name="Hibbett D.S."/>
        </authorList>
    </citation>
    <scope>NUCLEOTIDE SEQUENCE [LARGE SCALE GENOMIC DNA]</scope>
    <source>
        <strain evidence="2 3">ATCC 64428</strain>
    </source>
</reference>
<keyword evidence="3" id="KW-1185">Reference proteome</keyword>
<dbReference type="PROSITE" id="PS50181">
    <property type="entry name" value="FBOX"/>
    <property type="match status" value="1"/>
</dbReference>
<dbReference type="InterPro" id="IPR001810">
    <property type="entry name" value="F-box_dom"/>
</dbReference>
<dbReference type="SUPFAM" id="SSF81383">
    <property type="entry name" value="F-box domain"/>
    <property type="match status" value="1"/>
</dbReference>
<name>A0A0D7AJP6_9AGAR</name>
<dbReference type="OrthoDB" id="3226064at2759"/>
<dbReference type="CDD" id="cd09917">
    <property type="entry name" value="F-box_SF"/>
    <property type="match status" value="1"/>
</dbReference>
<evidence type="ECO:0000313" key="2">
    <source>
        <dbReference type="EMBL" id="KIY51526.1"/>
    </source>
</evidence>
<dbReference type="Pfam" id="PF12937">
    <property type="entry name" value="F-box-like"/>
    <property type="match status" value="1"/>
</dbReference>
<proteinExistence type="predicted"/>